<evidence type="ECO:0000313" key="3">
    <source>
        <dbReference type="Proteomes" id="UP000677436"/>
    </source>
</evidence>
<name>A0A8D5UEW8_9BACL</name>
<accession>A0A8D5UEW8</accession>
<evidence type="ECO:0000313" key="2">
    <source>
        <dbReference type="EMBL" id="BCU80978.1"/>
    </source>
</evidence>
<reference evidence="2" key="2">
    <citation type="journal article" date="2021" name="Microbiol. Resour. Announc.">
        <title>Complete Genome Sequence of Polycladomyces abyssicola JIR-001T, Isolated from Hemipelagic Sediment in Deep Seawater.</title>
        <authorList>
            <person name="Tsubouchi T."/>
            <person name="Kaneko Y."/>
        </authorList>
    </citation>
    <scope>NUCLEOTIDE SEQUENCE</scope>
    <source>
        <strain evidence="2">JIR-001</strain>
    </source>
</reference>
<keyword evidence="3" id="KW-1185">Reference proteome</keyword>
<evidence type="ECO:0000259" key="1">
    <source>
        <dbReference type="PROSITE" id="PS51462"/>
    </source>
</evidence>
<sequence length="253" mass="29734">MIPVCLQSMPNQIRVRVLPDPVELPATLRRDISVHWERLKREGKTFKNGTIFTIRDWHHEPDRLDVTLMRTRYDHYLYTVHHQMTNPWACRVMYACALTETSDGYWVIGEMADHTSFPRRLQLAGGGIDESDVKEDQVDFLHSMFREVEEELGIDLSQMADDVQVQPLYLKTGGERHSATLIYRLGLPMTVEDMRHHYAAFLHRLQKKGIKPEFASLIWLKKEKSEITRFLHHDRRLRVDYLAPLLTKLVESE</sequence>
<dbReference type="SUPFAM" id="SSF55811">
    <property type="entry name" value="Nudix"/>
    <property type="match status" value="1"/>
</dbReference>
<dbReference type="KEGG" id="pabs:JIR001_07610"/>
<dbReference type="InterPro" id="IPR015797">
    <property type="entry name" value="NUDIX_hydrolase-like_dom_sf"/>
</dbReference>
<proteinExistence type="predicted"/>
<organism evidence="2 3">
    <name type="scientific">Polycladomyces abyssicola</name>
    <dbReference type="NCBI Taxonomy" id="1125966"/>
    <lineage>
        <taxon>Bacteria</taxon>
        <taxon>Bacillati</taxon>
        <taxon>Bacillota</taxon>
        <taxon>Bacilli</taxon>
        <taxon>Bacillales</taxon>
        <taxon>Thermoactinomycetaceae</taxon>
        <taxon>Polycladomyces</taxon>
    </lineage>
</organism>
<protein>
    <recommendedName>
        <fullName evidence="1">Nudix hydrolase domain-containing protein</fullName>
    </recommendedName>
</protein>
<dbReference type="AlphaFoldDB" id="A0A8D5UEW8"/>
<reference evidence="2" key="1">
    <citation type="journal article" date="2013" name="Int. J. Syst. Evol. Microbiol.">
        <title>Polycladomyces abyssicola gen. nov., sp. nov., a thermophilic filamentous bacterium isolated from hemipelagic sediment.</title>
        <authorList>
            <person name="Tsubouchi T."/>
            <person name="Shimane Y."/>
            <person name="Mori K."/>
            <person name="Usui K."/>
            <person name="Hiraki T."/>
            <person name="Tame A."/>
            <person name="Uematsu K."/>
            <person name="Maruyama T."/>
            <person name="Hatada Y."/>
        </authorList>
    </citation>
    <scope>NUCLEOTIDE SEQUENCE</scope>
    <source>
        <strain evidence="2">JIR-001</strain>
    </source>
</reference>
<dbReference type="Gene3D" id="3.90.79.10">
    <property type="entry name" value="Nucleoside Triphosphate Pyrophosphohydrolase"/>
    <property type="match status" value="1"/>
</dbReference>
<feature type="domain" description="Nudix hydrolase" evidence="1">
    <location>
        <begin position="88"/>
        <end position="243"/>
    </location>
</feature>
<dbReference type="PROSITE" id="PS51462">
    <property type="entry name" value="NUDIX"/>
    <property type="match status" value="1"/>
</dbReference>
<dbReference type="EMBL" id="AP024601">
    <property type="protein sequence ID" value="BCU80978.1"/>
    <property type="molecule type" value="Genomic_DNA"/>
</dbReference>
<dbReference type="InterPro" id="IPR000086">
    <property type="entry name" value="NUDIX_hydrolase_dom"/>
</dbReference>
<dbReference type="Proteomes" id="UP000677436">
    <property type="component" value="Chromosome"/>
</dbReference>
<gene>
    <name evidence="2" type="ORF">JIR001_07610</name>
</gene>